<gene>
    <name evidence="10" type="ORF">E8K88_14180</name>
</gene>
<sequence>MMHALIPPSTRATTPAAQRLLGGFTLIEVMVAIALMAVMAAVSWRGIDGLLRAQAYTQRNATEQAVLQTTLMQWQTDLEHMSNILSLTPLDWDGKVLRITRANPRLSPADAPTVAVVAWSERVLNGQKYWLRWQSAPIVNREQWRQAWSSAQLWSQGQGSSGQGQQTVLVPITDWRLYYARDGRWSNPLSSGETEGNNTGTGGDDSDTGSNSDTAQYTAPYALFALPEAVRLELDLAPNQVFSGRITRDWLRPSYGRTR</sequence>
<keyword evidence="2" id="KW-1003">Cell membrane</keyword>
<dbReference type="NCBIfam" id="TIGR02532">
    <property type="entry name" value="IV_pilin_GFxxxE"/>
    <property type="match status" value="1"/>
</dbReference>
<dbReference type="PROSITE" id="PS00409">
    <property type="entry name" value="PROKAR_NTER_METHYL"/>
    <property type="match status" value="1"/>
</dbReference>
<accession>A0A4S5BQ52</accession>
<proteinExistence type="predicted"/>
<dbReference type="GO" id="GO:0005886">
    <property type="term" value="C:plasma membrane"/>
    <property type="evidence" value="ECO:0007669"/>
    <property type="project" value="UniProtKB-SubCell"/>
</dbReference>
<dbReference type="EMBL" id="SSWX01000020">
    <property type="protein sequence ID" value="THJ31786.1"/>
    <property type="molecule type" value="Genomic_DNA"/>
</dbReference>
<keyword evidence="11" id="KW-1185">Reference proteome</keyword>
<dbReference type="OrthoDB" id="9151668at2"/>
<keyword evidence="5 9" id="KW-0812">Transmembrane</keyword>
<feature type="region of interest" description="Disordered" evidence="8">
    <location>
        <begin position="188"/>
        <end position="214"/>
    </location>
</feature>
<comment type="subcellular location">
    <subcellularLocation>
        <location evidence="1">Cell inner membrane</location>
        <topology evidence="1">Single-pass membrane protein</topology>
    </subcellularLocation>
</comment>
<dbReference type="InterPro" id="IPR012902">
    <property type="entry name" value="N_methyl_site"/>
</dbReference>
<dbReference type="PANTHER" id="PTHR39583">
    <property type="entry name" value="TYPE II SECRETION SYSTEM PROTEIN J-RELATED"/>
    <property type="match status" value="1"/>
</dbReference>
<dbReference type="PANTHER" id="PTHR39583:SF2">
    <property type="entry name" value="TYPE II SECRETION SYSTEM PROTEIN J"/>
    <property type="match status" value="1"/>
</dbReference>
<evidence type="ECO:0000256" key="1">
    <source>
        <dbReference type="ARBA" id="ARBA00004377"/>
    </source>
</evidence>
<evidence type="ECO:0000256" key="8">
    <source>
        <dbReference type="SAM" id="MobiDB-lite"/>
    </source>
</evidence>
<dbReference type="AlphaFoldDB" id="A0A4S5BQ52"/>
<evidence type="ECO:0000313" key="11">
    <source>
        <dbReference type="Proteomes" id="UP000306236"/>
    </source>
</evidence>
<keyword evidence="3" id="KW-0488">Methylation</keyword>
<evidence type="ECO:0000256" key="7">
    <source>
        <dbReference type="ARBA" id="ARBA00023136"/>
    </source>
</evidence>
<dbReference type="GO" id="GO:0015628">
    <property type="term" value="P:protein secretion by the type II secretion system"/>
    <property type="evidence" value="ECO:0007669"/>
    <property type="project" value="TreeGrafter"/>
</dbReference>
<feature type="transmembrane region" description="Helical" evidence="9">
    <location>
        <begin position="20"/>
        <end position="42"/>
    </location>
</feature>
<dbReference type="InterPro" id="IPR051621">
    <property type="entry name" value="T2SS_protein_J"/>
</dbReference>
<comment type="caution">
    <text evidence="10">The sequence shown here is derived from an EMBL/GenBank/DDBJ whole genome shotgun (WGS) entry which is preliminary data.</text>
</comment>
<evidence type="ECO:0000256" key="3">
    <source>
        <dbReference type="ARBA" id="ARBA00022481"/>
    </source>
</evidence>
<keyword evidence="6 9" id="KW-1133">Transmembrane helix</keyword>
<dbReference type="Proteomes" id="UP000306236">
    <property type="component" value="Unassembled WGS sequence"/>
</dbReference>
<dbReference type="RefSeq" id="WP_136407330.1">
    <property type="nucleotide sequence ID" value="NZ_JARXRQ010000002.1"/>
</dbReference>
<dbReference type="InterPro" id="IPR045584">
    <property type="entry name" value="Pilin-like"/>
</dbReference>
<organism evidence="10 11">
    <name type="scientific">Lampropedia aestuarii</name>
    <dbReference type="NCBI Taxonomy" id="2562762"/>
    <lineage>
        <taxon>Bacteria</taxon>
        <taxon>Pseudomonadati</taxon>
        <taxon>Pseudomonadota</taxon>
        <taxon>Betaproteobacteria</taxon>
        <taxon>Burkholderiales</taxon>
        <taxon>Comamonadaceae</taxon>
        <taxon>Lampropedia</taxon>
    </lineage>
</organism>
<name>A0A4S5BQ52_9BURK</name>
<evidence type="ECO:0000256" key="9">
    <source>
        <dbReference type="SAM" id="Phobius"/>
    </source>
</evidence>
<reference evidence="10 11" key="1">
    <citation type="submission" date="2019-04" db="EMBL/GenBank/DDBJ databases">
        <title>Lampropedia sp YIM MLB12 draf genome.</title>
        <authorList>
            <person name="Wang Y.-X."/>
        </authorList>
    </citation>
    <scope>NUCLEOTIDE SEQUENCE [LARGE SCALE GENOMIC DNA]</scope>
    <source>
        <strain evidence="10 11">YIM MLB12</strain>
    </source>
</reference>
<evidence type="ECO:0000256" key="5">
    <source>
        <dbReference type="ARBA" id="ARBA00022692"/>
    </source>
</evidence>
<evidence type="ECO:0000256" key="2">
    <source>
        <dbReference type="ARBA" id="ARBA00022475"/>
    </source>
</evidence>
<evidence type="ECO:0000313" key="10">
    <source>
        <dbReference type="EMBL" id="THJ31786.1"/>
    </source>
</evidence>
<keyword evidence="4" id="KW-0997">Cell inner membrane</keyword>
<evidence type="ECO:0000256" key="6">
    <source>
        <dbReference type="ARBA" id="ARBA00022989"/>
    </source>
</evidence>
<keyword evidence="7 9" id="KW-0472">Membrane</keyword>
<dbReference type="SUPFAM" id="SSF54523">
    <property type="entry name" value="Pili subunits"/>
    <property type="match status" value="1"/>
</dbReference>
<dbReference type="Pfam" id="PF07963">
    <property type="entry name" value="N_methyl"/>
    <property type="match status" value="1"/>
</dbReference>
<protein>
    <submittedName>
        <fullName evidence="10">Prepilin-type N-terminal cleavage/methylation domain-containing protein</fullName>
    </submittedName>
</protein>
<evidence type="ECO:0000256" key="4">
    <source>
        <dbReference type="ARBA" id="ARBA00022519"/>
    </source>
</evidence>